<dbReference type="InterPro" id="IPR039136">
    <property type="entry name" value="NUFIP1-like"/>
</dbReference>
<evidence type="ECO:0000313" key="3">
    <source>
        <dbReference type="EMBL" id="KAK6934069.1"/>
    </source>
</evidence>
<keyword evidence="4" id="KW-1185">Reference proteome</keyword>
<feature type="compositionally biased region" description="Polar residues" evidence="1">
    <location>
        <begin position="454"/>
        <end position="470"/>
    </location>
</feature>
<proteinExistence type="predicted"/>
<gene>
    <name evidence="3" type="ORF">RJ641_036963</name>
</gene>
<feature type="compositionally biased region" description="Acidic residues" evidence="1">
    <location>
        <begin position="553"/>
        <end position="567"/>
    </location>
</feature>
<evidence type="ECO:0000256" key="1">
    <source>
        <dbReference type="SAM" id="MobiDB-lite"/>
    </source>
</evidence>
<evidence type="ECO:0000259" key="2">
    <source>
        <dbReference type="Pfam" id="PF10453"/>
    </source>
</evidence>
<comment type="caution">
    <text evidence="3">The sequence shown here is derived from an EMBL/GenBank/DDBJ whole genome shotgun (WGS) entry which is preliminary data.</text>
</comment>
<feature type="region of interest" description="Disordered" evidence="1">
    <location>
        <begin position="12"/>
        <end position="32"/>
    </location>
</feature>
<dbReference type="PANTHER" id="PTHR13309:SF0">
    <property type="entry name" value="FMR1-INTERACTING PROTEIN NUFIP1"/>
    <property type="match status" value="1"/>
</dbReference>
<dbReference type="Pfam" id="PF10453">
    <property type="entry name" value="NUFIP1"/>
    <property type="match status" value="1"/>
</dbReference>
<dbReference type="InterPro" id="IPR019496">
    <property type="entry name" value="NUFIP1_cons_dom"/>
</dbReference>
<feature type="region of interest" description="Disordered" evidence="1">
    <location>
        <begin position="194"/>
        <end position="239"/>
    </location>
</feature>
<feature type="compositionally biased region" description="Low complexity" evidence="1">
    <location>
        <begin position="195"/>
        <end position="213"/>
    </location>
</feature>
<dbReference type="AlphaFoldDB" id="A0AAN8VLZ4"/>
<dbReference type="GO" id="GO:0000492">
    <property type="term" value="P:box C/D snoRNP assembly"/>
    <property type="evidence" value="ECO:0007669"/>
    <property type="project" value="TreeGrafter"/>
</dbReference>
<feature type="region of interest" description="Disordered" evidence="1">
    <location>
        <begin position="538"/>
        <end position="568"/>
    </location>
</feature>
<dbReference type="GO" id="GO:0003723">
    <property type="term" value="F:RNA binding"/>
    <property type="evidence" value="ECO:0007669"/>
    <property type="project" value="InterPro"/>
</dbReference>
<name>A0AAN8VLZ4_9MAGN</name>
<dbReference type="EMBL" id="JBAMMX010000009">
    <property type="protein sequence ID" value="KAK6934069.1"/>
    <property type="molecule type" value="Genomic_DNA"/>
</dbReference>
<feature type="domain" description="FMR1-interacting protein 1 conserved" evidence="2">
    <location>
        <begin position="304"/>
        <end position="352"/>
    </location>
</feature>
<sequence length="602" mass="67626">MFPIFNGFANLPHQVQSGPNPGSATQQGMPSNPAVGTAGNALPNPMQIQSQMGSRAPMPNSTFMMNRSNHILPLQNGHVGIPSMSMPQNCMPNYNPLAVATYLPFGQIPMLQNVNQFNPSPQQGQFFPQNFNQNVGFPNANQFVPMQVLNPAQFVPNNAILCSQNMLQYTNQVIPNMVPVNPSFSGNQQMDVRIQASSSAPQSSNGSQPQPASENLSPSKKFKKAQGHLGKDGGMPLNNGNWNSNSNWNMGRNPNRKASSMGFQKFLSHQMQNAKGKYGLQGDHGGKGVINNEGRTKGPSNFANQNKFEKRRALFMNYTEEEVRQWREQRRKNYPSKGNIEKKLIEKQTESELTERDAKLRRQQLKEILAKQAEMGFEVAEVPSHYLSDSENQVREQEENRKTWAKKGRFSNKFNQRGRFDQNGQPAKKQRLLHKDSSDIPDAGTGKPKIDQNGHLSKQQRFGNRDSSTLSHKRETTLLQKLLSADIRRDKIRLLQVFRFMVMNDFFKDWPDKPLKYPLVMVKETNWEHEVAEQSCPGTAKASKQGTGTMAGDCEDDEDDCADDSYNEGDNHHFQEKAYVANTKGGIVVEIQKPEEEGEIVV</sequence>
<reference evidence="3 4" key="1">
    <citation type="submission" date="2023-12" db="EMBL/GenBank/DDBJ databases">
        <title>A high-quality genome assembly for Dillenia turbinata (Dilleniales).</title>
        <authorList>
            <person name="Chanderbali A."/>
        </authorList>
    </citation>
    <scope>NUCLEOTIDE SEQUENCE [LARGE SCALE GENOMIC DNA]</scope>
    <source>
        <strain evidence="3">LSX21</strain>
        <tissue evidence="3">Leaf</tissue>
    </source>
</reference>
<dbReference type="GO" id="GO:0005634">
    <property type="term" value="C:nucleus"/>
    <property type="evidence" value="ECO:0007669"/>
    <property type="project" value="TreeGrafter"/>
</dbReference>
<evidence type="ECO:0000313" key="4">
    <source>
        <dbReference type="Proteomes" id="UP001370490"/>
    </source>
</evidence>
<accession>A0AAN8VLZ4</accession>
<dbReference type="Proteomes" id="UP001370490">
    <property type="component" value="Unassembled WGS sequence"/>
</dbReference>
<feature type="compositionally biased region" description="Polar residues" evidence="1">
    <location>
        <begin position="13"/>
        <end position="30"/>
    </location>
</feature>
<dbReference type="PANTHER" id="PTHR13309">
    <property type="entry name" value="NUCLEAR FRAGILE X MENTAL RETARDATION PROTEIN INTERACTING PROTEIN 1"/>
    <property type="match status" value="1"/>
</dbReference>
<feature type="compositionally biased region" description="Basic and acidic residues" evidence="1">
    <location>
        <begin position="392"/>
        <end position="402"/>
    </location>
</feature>
<protein>
    <submittedName>
        <fullName evidence="3">FMR1-interacting protein 1, conserved domain</fullName>
    </submittedName>
</protein>
<feature type="region of interest" description="Disordered" evidence="1">
    <location>
        <begin position="388"/>
        <end position="470"/>
    </location>
</feature>
<organism evidence="3 4">
    <name type="scientific">Dillenia turbinata</name>
    <dbReference type="NCBI Taxonomy" id="194707"/>
    <lineage>
        <taxon>Eukaryota</taxon>
        <taxon>Viridiplantae</taxon>
        <taxon>Streptophyta</taxon>
        <taxon>Embryophyta</taxon>
        <taxon>Tracheophyta</taxon>
        <taxon>Spermatophyta</taxon>
        <taxon>Magnoliopsida</taxon>
        <taxon>eudicotyledons</taxon>
        <taxon>Gunneridae</taxon>
        <taxon>Pentapetalae</taxon>
        <taxon>Dilleniales</taxon>
        <taxon>Dilleniaceae</taxon>
        <taxon>Dillenia</taxon>
    </lineage>
</organism>